<organism evidence="3 4">
    <name type="scientific">Desulfobaculum xiamenense</name>
    <dbReference type="NCBI Taxonomy" id="995050"/>
    <lineage>
        <taxon>Bacteria</taxon>
        <taxon>Pseudomonadati</taxon>
        <taxon>Thermodesulfobacteriota</taxon>
        <taxon>Desulfovibrionia</taxon>
        <taxon>Desulfovibrionales</taxon>
        <taxon>Desulfovibrionaceae</taxon>
        <taxon>Desulfobaculum</taxon>
    </lineage>
</organism>
<name>A0A846QIG9_9BACT</name>
<feature type="signal peptide" evidence="1">
    <location>
        <begin position="1"/>
        <end position="26"/>
    </location>
</feature>
<evidence type="ECO:0000313" key="3">
    <source>
        <dbReference type="EMBL" id="NJB68656.1"/>
    </source>
</evidence>
<dbReference type="Gene3D" id="2.30.42.10">
    <property type="match status" value="1"/>
</dbReference>
<keyword evidence="4" id="KW-1185">Reference proteome</keyword>
<dbReference type="Pfam" id="PF13180">
    <property type="entry name" value="PDZ_2"/>
    <property type="match status" value="1"/>
</dbReference>
<protein>
    <submittedName>
        <fullName evidence="3">Type II secretion system protein C</fullName>
    </submittedName>
</protein>
<dbReference type="Proteomes" id="UP000580856">
    <property type="component" value="Unassembled WGS sequence"/>
</dbReference>
<evidence type="ECO:0000313" key="4">
    <source>
        <dbReference type="Proteomes" id="UP000580856"/>
    </source>
</evidence>
<feature type="chain" id="PRO_5032809026" evidence="1">
    <location>
        <begin position="27"/>
        <end position="262"/>
    </location>
</feature>
<accession>A0A846QIG9</accession>
<evidence type="ECO:0000259" key="2">
    <source>
        <dbReference type="Pfam" id="PF13180"/>
    </source>
</evidence>
<comment type="caution">
    <text evidence="3">The sequence shown here is derived from an EMBL/GenBank/DDBJ whole genome shotgun (WGS) entry which is preliminary data.</text>
</comment>
<dbReference type="InterPro" id="IPR036034">
    <property type="entry name" value="PDZ_sf"/>
</dbReference>
<sequence>MKFNTLKWVWPILVGLSAAYAAGAFAVPVDVPPRPERGGDAPAVAAERNRLVADIRERNLLGLAIPAPAVAAVAVAAPVGVDPASWRLMGTVLGEPSVGLFLVGGEFKALALGHDEQGWTLAAVNATGVLWRQGAVEKSVDLRDQAATPLAMEVRRSVEVSLDGEKVAPYLRDPTQMLNHANFKPYRENGEVIGFLVNNIKKKSILRTIGLQDDDILIRINGRRMDGPHKLLMAYGEMKPGTTVTVDVRRGGEVKTFLLNID</sequence>
<gene>
    <name evidence="3" type="ORF">GGQ74_002329</name>
</gene>
<reference evidence="3 4" key="1">
    <citation type="submission" date="2020-03" db="EMBL/GenBank/DDBJ databases">
        <title>Genomic Encyclopedia of Type Strains, Phase IV (KMG-IV): sequencing the most valuable type-strain genomes for metagenomic binning, comparative biology and taxonomic classification.</title>
        <authorList>
            <person name="Goeker M."/>
        </authorList>
    </citation>
    <scope>NUCLEOTIDE SEQUENCE [LARGE SCALE GENOMIC DNA]</scope>
    <source>
        <strain evidence="3 4">DSM 24233</strain>
    </source>
</reference>
<feature type="domain" description="PDZ" evidence="2">
    <location>
        <begin position="189"/>
        <end position="259"/>
    </location>
</feature>
<evidence type="ECO:0000256" key="1">
    <source>
        <dbReference type="SAM" id="SignalP"/>
    </source>
</evidence>
<dbReference type="EMBL" id="JAATJA010000002">
    <property type="protein sequence ID" value="NJB68656.1"/>
    <property type="molecule type" value="Genomic_DNA"/>
</dbReference>
<dbReference type="AlphaFoldDB" id="A0A846QIG9"/>
<dbReference type="RefSeq" id="WP_167941703.1">
    <property type="nucleotide sequence ID" value="NZ_JAATJA010000002.1"/>
</dbReference>
<proteinExistence type="predicted"/>
<dbReference type="SUPFAM" id="SSF50156">
    <property type="entry name" value="PDZ domain-like"/>
    <property type="match status" value="1"/>
</dbReference>
<keyword evidence="1" id="KW-0732">Signal</keyword>
<dbReference type="InterPro" id="IPR001478">
    <property type="entry name" value="PDZ"/>
</dbReference>